<reference evidence="12" key="1">
    <citation type="journal article" date="2023" name="Commun. Biol.">
        <title>Genome analysis of Parmales, the sister group of diatoms, reveals the evolutionary specialization of diatoms from phago-mixotrophs to photoautotrophs.</title>
        <authorList>
            <person name="Ban H."/>
            <person name="Sato S."/>
            <person name="Yoshikawa S."/>
            <person name="Yamada K."/>
            <person name="Nakamura Y."/>
            <person name="Ichinomiya M."/>
            <person name="Sato N."/>
            <person name="Blanc-Mathieu R."/>
            <person name="Endo H."/>
            <person name="Kuwata A."/>
            <person name="Ogata H."/>
        </authorList>
    </citation>
    <scope>NUCLEOTIDE SEQUENCE [LARGE SCALE GENOMIC DNA]</scope>
</reference>
<organism evidence="11 12">
    <name type="scientific">Triparma columacea</name>
    <dbReference type="NCBI Taxonomy" id="722753"/>
    <lineage>
        <taxon>Eukaryota</taxon>
        <taxon>Sar</taxon>
        <taxon>Stramenopiles</taxon>
        <taxon>Ochrophyta</taxon>
        <taxon>Bolidophyceae</taxon>
        <taxon>Parmales</taxon>
        <taxon>Triparmaceae</taxon>
        <taxon>Triparma</taxon>
    </lineage>
</organism>
<protein>
    <recommendedName>
        <fullName evidence="4">CCR4-NOT transcription complex subunit 11</fullName>
    </recommendedName>
</protein>
<evidence type="ECO:0000256" key="5">
    <source>
        <dbReference type="ARBA" id="ARBA00022490"/>
    </source>
</evidence>
<keyword evidence="6" id="KW-0805">Transcription regulation</keyword>
<evidence type="ECO:0000256" key="2">
    <source>
        <dbReference type="ARBA" id="ARBA00004496"/>
    </source>
</evidence>
<dbReference type="PANTHER" id="PTHR15975:SF0">
    <property type="entry name" value="CCR4-NOT TRANSCRIPTION COMPLEX SUBUNIT 11"/>
    <property type="match status" value="1"/>
</dbReference>
<dbReference type="EMBL" id="BRYA01000264">
    <property type="protein sequence ID" value="GMI45785.1"/>
    <property type="molecule type" value="Genomic_DNA"/>
</dbReference>
<dbReference type="GO" id="GO:0005634">
    <property type="term" value="C:nucleus"/>
    <property type="evidence" value="ECO:0007669"/>
    <property type="project" value="UniProtKB-SubCell"/>
</dbReference>
<evidence type="ECO:0000313" key="11">
    <source>
        <dbReference type="EMBL" id="GMI45785.1"/>
    </source>
</evidence>
<dbReference type="PANTHER" id="PTHR15975">
    <property type="entry name" value="CCR4-NOT TRANSCRIPTION COMPLEX SUBUNIT 11"/>
    <property type="match status" value="1"/>
</dbReference>
<dbReference type="GO" id="GO:0031047">
    <property type="term" value="P:regulatory ncRNA-mediated gene silencing"/>
    <property type="evidence" value="ECO:0007669"/>
    <property type="project" value="UniProtKB-KW"/>
</dbReference>
<evidence type="ECO:0000256" key="1">
    <source>
        <dbReference type="ARBA" id="ARBA00004123"/>
    </source>
</evidence>
<keyword evidence="12" id="KW-1185">Reference proteome</keyword>
<dbReference type="Proteomes" id="UP001165065">
    <property type="component" value="Unassembled WGS sequence"/>
</dbReference>
<evidence type="ECO:0000256" key="9">
    <source>
        <dbReference type="ARBA" id="ARBA00023242"/>
    </source>
</evidence>
<keyword evidence="7" id="KW-0943">RNA-mediated gene silencing</keyword>
<evidence type="ECO:0000256" key="6">
    <source>
        <dbReference type="ARBA" id="ARBA00023015"/>
    </source>
</evidence>
<name>A0A9W7GII7_9STRA</name>
<evidence type="ECO:0000256" key="3">
    <source>
        <dbReference type="ARBA" id="ARBA00008030"/>
    </source>
</evidence>
<dbReference type="GO" id="GO:0030014">
    <property type="term" value="C:CCR4-NOT complex"/>
    <property type="evidence" value="ECO:0007669"/>
    <property type="project" value="InterPro"/>
</dbReference>
<dbReference type="Pfam" id="PF10155">
    <property type="entry name" value="CNOT11"/>
    <property type="match status" value="1"/>
</dbReference>
<evidence type="ECO:0000256" key="10">
    <source>
        <dbReference type="SAM" id="MobiDB-lite"/>
    </source>
</evidence>
<keyword evidence="8" id="KW-0804">Transcription</keyword>
<dbReference type="OrthoDB" id="10265389at2759"/>
<feature type="compositionally biased region" description="Low complexity" evidence="10">
    <location>
        <begin position="120"/>
        <end position="129"/>
    </location>
</feature>
<feature type="compositionally biased region" description="Low complexity" evidence="10">
    <location>
        <begin position="13"/>
        <end position="23"/>
    </location>
</feature>
<dbReference type="GO" id="GO:0005737">
    <property type="term" value="C:cytoplasm"/>
    <property type="evidence" value="ECO:0007669"/>
    <property type="project" value="UniProtKB-SubCell"/>
</dbReference>
<sequence>MSSRSQAPPSYPSSPHLSSSAPPVRTSVPQSATSSSTSSSSSVPSSNYSSNHSSNHSSNSSSTSSNASNTSTSHTSITSATTTYGPLSLDFNQAVKKHFTLGLTPPNYALESETSDKTSSKSSSKSASKQPPPAPTFTPTFHRPKPSLPVPLVLPGDRTTWLHTLQPYYRLGTLSPKAEEGGGANTNTTAAEKKTGTVDAAAASKGAAGTNLKDEGEGGVQEFNELMKSALSGVLSPPHQQTLLSYLQSSPQLLLTSPLTPPLFPPLVESNPTVAHAGMVYLLTTPNANDYLSSLVSMDMSLPSMEVVNRLTLSVSLPQEFIHLYIANCITSCTSITDRYLQSRLVRLVCVFLQSLLRNRIIKAEDLYIEVGAFCVEFSRIREAAGLFKLIKKREGAA</sequence>
<accession>A0A9W7GII7</accession>
<keyword evidence="5" id="KW-0963">Cytoplasm</keyword>
<feature type="compositionally biased region" description="Low complexity" evidence="10">
    <location>
        <begin position="31"/>
        <end position="83"/>
    </location>
</feature>
<gene>
    <name evidence="11" type="ORF">TrCOL_g9295</name>
</gene>
<feature type="region of interest" description="Disordered" evidence="10">
    <location>
        <begin position="1"/>
        <end position="83"/>
    </location>
</feature>
<evidence type="ECO:0000256" key="4">
    <source>
        <dbReference type="ARBA" id="ARBA00014872"/>
    </source>
</evidence>
<evidence type="ECO:0000256" key="8">
    <source>
        <dbReference type="ARBA" id="ARBA00023163"/>
    </source>
</evidence>
<proteinExistence type="inferred from homology"/>
<comment type="subcellular location">
    <subcellularLocation>
        <location evidence="2">Cytoplasm</location>
    </subcellularLocation>
    <subcellularLocation>
        <location evidence="1">Nucleus</location>
    </subcellularLocation>
</comment>
<dbReference type="InterPro" id="IPR019312">
    <property type="entry name" value="CNOT11"/>
</dbReference>
<comment type="similarity">
    <text evidence="3">Belongs to the CNOT11 family.</text>
</comment>
<feature type="region of interest" description="Disordered" evidence="10">
    <location>
        <begin position="105"/>
        <end position="147"/>
    </location>
</feature>
<comment type="caution">
    <text evidence="11">The sequence shown here is derived from an EMBL/GenBank/DDBJ whole genome shotgun (WGS) entry which is preliminary data.</text>
</comment>
<dbReference type="AlphaFoldDB" id="A0A9W7GII7"/>
<evidence type="ECO:0000256" key="7">
    <source>
        <dbReference type="ARBA" id="ARBA00023158"/>
    </source>
</evidence>
<evidence type="ECO:0000313" key="12">
    <source>
        <dbReference type="Proteomes" id="UP001165065"/>
    </source>
</evidence>
<keyword evidence="9" id="KW-0539">Nucleus</keyword>